<dbReference type="InterPro" id="IPR036291">
    <property type="entry name" value="NAD(P)-bd_dom_sf"/>
</dbReference>
<dbReference type="PROSITE" id="PS50075">
    <property type="entry name" value="CARRIER"/>
    <property type="match status" value="3"/>
</dbReference>
<feature type="region of interest" description="C-terminal hotdog fold" evidence="4">
    <location>
        <begin position="1112"/>
        <end position="1259"/>
    </location>
</feature>
<dbReference type="InterPro" id="IPR020807">
    <property type="entry name" value="PKS_DH"/>
</dbReference>
<dbReference type="EMBL" id="FNFM01000004">
    <property type="protein sequence ID" value="SDK11661.1"/>
    <property type="molecule type" value="Genomic_DNA"/>
</dbReference>
<organism evidence="8 9">
    <name type="scientific">Actinopolyspora mzabensis</name>
    <dbReference type="NCBI Taxonomy" id="995066"/>
    <lineage>
        <taxon>Bacteria</taxon>
        <taxon>Bacillati</taxon>
        <taxon>Actinomycetota</taxon>
        <taxon>Actinomycetes</taxon>
        <taxon>Actinopolysporales</taxon>
        <taxon>Actinopolysporaceae</taxon>
        <taxon>Actinopolyspora</taxon>
    </lineage>
</organism>
<keyword evidence="3" id="KW-0808">Transferase</keyword>
<dbReference type="InterPro" id="IPR009081">
    <property type="entry name" value="PP-bd_ACP"/>
</dbReference>
<dbReference type="InterPro" id="IPR001031">
    <property type="entry name" value="Thioesterase"/>
</dbReference>
<dbReference type="InterPro" id="IPR049552">
    <property type="entry name" value="PKS_DH_N"/>
</dbReference>
<dbReference type="CDD" id="cd00833">
    <property type="entry name" value="PKS"/>
    <property type="match status" value="1"/>
</dbReference>
<gene>
    <name evidence="8" type="ORF">SAMN04487820_104314</name>
</gene>
<dbReference type="GO" id="GO:0006633">
    <property type="term" value="P:fatty acid biosynthetic process"/>
    <property type="evidence" value="ECO:0007669"/>
    <property type="project" value="InterPro"/>
</dbReference>
<dbReference type="OrthoDB" id="9778690at2"/>
<dbReference type="GO" id="GO:0071770">
    <property type="term" value="P:DIM/DIP cell wall layer assembly"/>
    <property type="evidence" value="ECO:0007669"/>
    <property type="project" value="TreeGrafter"/>
</dbReference>
<dbReference type="SUPFAM" id="SSF52151">
    <property type="entry name" value="FabD/lysophospholipase-like"/>
    <property type="match status" value="1"/>
</dbReference>
<dbReference type="SUPFAM" id="SSF53901">
    <property type="entry name" value="Thiolase-like"/>
    <property type="match status" value="1"/>
</dbReference>
<dbReference type="Pfam" id="PF21089">
    <property type="entry name" value="PKS_DH_N"/>
    <property type="match status" value="1"/>
</dbReference>
<dbReference type="InterPro" id="IPR018201">
    <property type="entry name" value="Ketoacyl_synth_AS"/>
</dbReference>
<dbReference type="PANTHER" id="PTHR43775">
    <property type="entry name" value="FATTY ACID SYNTHASE"/>
    <property type="match status" value="1"/>
</dbReference>
<dbReference type="GO" id="GO:0005737">
    <property type="term" value="C:cytoplasm"/>
    <property type="evidence" value="ECO:0007669"/>
    <property type="project" value="TreeGrafter"/>
</dbReference>
<dbReference type="Pfam" id="PF00550">
    <property type="entry name" value="PP-binding"/>
    <property type="match status" value="3"/>
</dbReference>
<dbReference type="InterPro" id="IPR042104">
    <property type="entry name" value="PKS_dehydratase_sf"/>
</dbReference>
<dbReference type="SMART" id="SM00822">
    <property type="entry name" value="PKS_KR"/>
    <property type="match status" value="1"/>
</dbReference>
<feature type="domain" description="Carrier" evidence="5">
    <location>
        <begin position="1723"/>
        <end position="1800"/>
    </location>
</feature>
<dbReference type="FunFam" id="3.40.47.10:FF:000019">
    <property type="entry name" value="Polyketide synthase type I"/>
    <property type="match status" value="1"/>
</dbReference>
<dbReference type="InterPro" id="IPR014030">
    <property type="entry name" value="Ketoacyl_synth_N"/>
</dbReference>
<dbReference type="RefSeq" id="WP_092627480.1">
    <property type="nucleotide sequence ID" value="NZ_FNFM01000004.1"/>
</dbReference>
<dbReference type="PROSITE" id="PS52019">
    <property type="entry name" value="PKS_MFAS_DH"/>
    <property type="match status" value="1"/>
</dbReference>
<feature type="domain" description="Ketosynthase family 3 (KS3)" evidence="6">
    <location>
        <begin position="91"/>
        <end position="512"/>
    </location>
</feature>
<dbReference type="InterPro" id="IPR001227">
    <property type="entry name" value="Ac_transferase_dom_sf"/>
</dbReference>
<dbReference type="Gene3D" id="3.40.50.1820">
    <property type="entry name" value="alpha/beta hydrolase"/>
    <property type="match status" value="1"/>
</dbReference>
<evidence type="ECO:0000256" key="2">
    <source>
        <dbReference type="ARBA" id="ARBA00022553"/>
    </source>
</evidence>
<dbReference type="GO" id="GO:0004315">
    <property type="term" value="F:3-oxoacyl-[acyl-carrier-protein] synthase activity"/>
    <property type="evidence" value="ECO:0007669"/>
    <property type="project" value="InterPro"/>
</dbReference>
<dbReference type="Pfam" id="PF08659">
    <property type="entry name" value="KR"/>
    <property type="match status" value="1"/>
</dbReference>
<dbReference type="InterPro" id="IPR020802">
    <property type="entry name" value="TesA-like"/>
</dbReference>
<dbReference type="SMART" id="SM00823">
    <property type="entry name" value="PKS_PP"/>
    <property type="match status" value="3"/>
</dbReference>
<name>A0A1G8Z9D2_ACTMZ</name>
<dbReference type="InterPro" id="IPR016039">
    <property type="entry name" value="Thiolase-like"/>
</dbReference>
<dbReference type="Pfam" id="PF02801">
    <property type="entry name" value="Ketoacyl-synt_C"/>
    <property type="match status" value="1"/>
</dbReference>
<dbReference type="PROSITE" id="PS00012">
    <property type="entry name" value="PHOSPHOPANTETHEINE"/>
    <property type="match status" value="1"/>
</dbReference>
<dbReference type="Gene3D" id="3.40.47.10">
    <property type="match status" value="1"/>
</dbReference>
<evidence type="ECO:0000313" key="9">
    <source>
        <dbReference type="Proteomes" id="UP000199213"/>
    </source>
</evidence>
<evidence type="ECO:0000256" key="3">
    <source>
        <dbReference type="ARBA" id="ARBA00022679"/>
    </source>
</evidence>
<dbReference type="InterPro" id="IPR020841">
    <property type="entry name" value="PKS_Beta-ketoAc_synthase_dom"/>
</dbReference>
<feature type="region of interest" description="N-terminal hotdog fold" evidence="4">
    <location>
        <begin position="971"/>
        <end position="1098"/>
    </location>
</feature>
<evidence type="ECO:0000259" key="7">
    <source>
        <dbReference type="PROSITE" id="PS52019"/>
    </source>
</evidence>
<dbReference type="SUPFAM" id="SSF55048">
    <property type="entry name" value="Probable ACP-binding domain of malonyl-CoA ACP transacylase"/>
    <property type="match status" value="1"/>
</dbReference>
<evidence type="ECO:0000259" key="6">
    <source>
        <dbReference type="PROSITE" id="PS52004"/>
    </source>
</evidence>
<feature type="domain" description="Carrier" evidence="5">
    <location>
        <begin position="1821"/>
        <end position="1897"/>
    </location>
</feature>
<dbReference type="Gene3D" id="1.10.1200.10">
    <property type="entry name" value="ACP-like"/>
    <property type="match status" value="3"/>
</dbReference>
<dbReference type="SMART" id="SM00826">
    <property type="entry name" value="PKS_DH"/>
    <property type="match status" value="1"/>
</dbReference>
<evidence type="ECO:0000256" key="4">
    <source>
        <dbReference type="PROSITE-ProRule" id="PRU01363"/>
    </source>
</evidence>
<dbReference type="InterPro" id="IPR013968">
    <property type="entry name" value="PKS_KR"/>
</dbReference>
<dbReference type="Pfam" id="PF14765">
    <property type="entry name" value="PS-DH"/>
    <property type="match status" value="1"/>
</dbReference>
<dbReference type="InterPro" id="IPR014043">
    <property type="entry name" value="Acyl_transferase_dom"/>
</dbReference>
<dbReference type="Gene3D" id="3.30.70.250">
    <property type="entry name" value="Malonyl-CoA ACP transacylase, ACP-binding"/>
    <property type="match status" value="1"/>
</dbReference>
<dbReference type="Pfam" id="PF00109">
    <property type="entry name" value="ketoacyl-synt"/>
    <property type="match status" value="1"/>
</dbReference>
<dbReference type="Gene3D" id="3.40.366.10">
    <property type="entry name" value="Malonyl-Coenzyme A Acyl Carrier Protein, domain 2"/>
    <property type="match status" value="1"/>
</dbReference>
<dbReference type="PROSITE" id="PS00606">
    <property type="entry name" value="KS3_1"/>
    <property type="match status" value="1"/>
</dbReference>
<dbReference type="SMART" id="SM01294">
    <property type="entry name" value="PKS_PP_betabranch"/>
    <property type="match status" value="1"/>
</dbReference>
<dbReference type="PANTHER" id="PTHR43775:SF37">
    <property type="entry name" value="SI:DKEY-61P9.11"/>
    <property type="match status" value="1"/>
</dbReference>
<dbReference type="InterPro" id="IPR036736">
    <property type="entry name" value="ACP-like_sf"/>
</dbReference>
<feature type="domain" description="Carrier" evidence="5">
    <location>
        <begin position="2"/>
        <end position="79"/>
    </location>
</feature>
<dbReference type="InterPro" id="IPR016035">
    <property type="entry name" value="Acyl_Trfase/lysoPLipase"/>
</dbReference>
<evidence type="ECO:0000259" key="5">
    <source>
        <dbReference type="PROSITE" id="PS50075"/>
    </source>
</evidence>
<dbReference type="Pfam" id="PF00698">
    <property type="entry name" value="Acyl_transf_1"/>
    <property type="match status" value="1"/>
</dbReference>
<protein>
    <submittedName>
        <fullName evidence="8">Phthiocerol/phenolphthiocerol synthesis type-I polyketide synthase D</fullName>
    </submittedName>
</protein>
<dbReference type="InterPro" id="IPR029058">
    <property type="entry name" value="AB_hydrolase_fold"/>
</dbReference>
<dbReference type="InterPro" id="IPR032821">
    <property type="entry name" value="PKS_assoc"/>
</dbReference>
<dbReference type="SMART" id="SM00825">
    <property type="entry name" value="PKS_KS"/>
    <property type="match status" value="1"/>
</dbReference>
<dbReference type="Pfam" id="PF00975">
    <property type="entry name" value="Thioesterase"/>
    <property type="match status" value="1"/>
</dbReference>
<proteinExistence type="predicted"/>
<dbReference type="GO" id="GO:0004312">
    <property type="term" value="F:fatty acid synthase activity"/>
    <property type="evidence" value="ECO:0007669"/>
    <property type="project" value="TreeGrafter"/>
</dbReference>
<dbReference type="InterPro" id="IPR014031">
    <property type="entry name" value="Ketoacyl_synth_C"/>
</dbReference>
<dbReference type="InterPro" id="IPR020806">
    <property type="entry name" value="PKS_PP-bd"/>
</dbReference>
<feature type="active site" description="Proton acceptor; for dehydratase activity" evidence="4">
    <location>
        <position position="1002"/>
    </location>
</feature>
<keyword evidence="1" id="KW-0596">Phosphopantetheine</keyword>
<dbReference type="SMART" id="SM00824">
    <property type="entry name" value="PKS_TE"/>
    <property type="match status" value="1"/>
</dbReference>
<dbReference type="Pfam" id="PF16197">
    <property type="entry name" value="KAsynt_C_assoc"/>
    <property type="match status" value="1"/>
</dbReference>
<feature type="active site" description="Proton donor; for dehydratase activity" evidence="4">
    <location>
        <position position="1173"/>
    </location>
</feature>
<reference evidence="9" key="1">
    <citation type="submission" date="2016-10" db="EMBL/GenBank/DDBJ databases">
        <authorList>
            <person name="Varghese N."/>
            <person name="Submissions S."/>
        </authorList>
    </citation>
    <scope>NUCLEOTIDE SEQUENCE [LARGE SCALE GENOMIC DNA]</scope>
    <source>
        <strain evidence="9">DSM 45460</strain>
    </source>
</reference>
<dbReference type="PROSITE" id="PS52004">
    <property type="entry name" value="KS3_2"/>
    <property type="match status" value="1"/>
</dbReference>
<dbReference type="Gene3D" id="3.10.129.110">
    <property type="entry name" value="Polyketide synthase dehydratase"/>
    <property type="match status" value="1"/>
</dbReference>
<dbReference type="InterPro" id="IPR006162">
    <property type="entry name" value="Ppantetheine_attach_site"/>
</dbReference>
<dbReference type="SUPFAM" id="SSF53474">
    <property type="entry name" value="alpha/beta-Hydrolases"/>
    <property type="match status" value="1"/>
</dbReference>
<dbReference type="InterPro" id="IPR057326">
    <property type="entry name" value="KR_dom"/>
</dbReference>
<dbReference type="InterPro" id="IPR049900">
    <property type="entry name" value="PKS_mFAS_DH"/>
</dbReference>
<dbReference type="SMART" id="SM00827">
    <property type="entry name" value="PKS_AT"/>
    <property type="match status" value="1"/>
</dbReference>
<feature type="domain" description="PKS/mFAS DH" evidence="7">
    <location>
        <begin position="971"/>
        <end position="1259"/>
    </location>
</feature>
<keyword evidence="9" id="KW-1185">Reference proteome</keyword>
<dbReference type="InterPro" id="IPR050091">
    <property type="entry name" value="PKS_NRPS_Biosynth_Enz"/>
</dbReference>
<dbReference type="Gene3D" id="3.40.50.720">
    <property type="entry name" value="NAD(P)-binding Rossmann-like Domain"/>
    <property type="match status" value="1"/>
</dbReference>
<accession>A0A1G8Z9D2</accession>
<dbReference type="GO" id="GO:0005886">
    <property type="term" value="C:plasma membrane"/>
    <property type="evidence" value="ECO:0007669"/>
    <property type="project" value="TreeGrafter"/>
</dbReference>
<sequence length="2173" mass="232641">MTDRWELGEWLVHRIAERTGMSPARIETDRPFDEFGLSSRDVVALSGDLETLLGRSLPATLLWEFPTIERLAEALAGSGSAGSTVAGTEPAEPVAVIGLGCRFPGADGPERFWELLRSGTDAVGTVPDRRWQDFAPGQRAVLEDLPTSGGYLTDVAAFDAGFFEISPREAEVMDPQQRLLLEVSWEALENAGVVPERLRGSNTGVFVGVSAAEYNQLTTRDLGSIDAWTGTGGAMSVIANRLSYLLDLRGPSLAVDTACSSSLVALHQACASLRAGESRTALAGGVNLLLAPAVTANFHSAGALAADGRCKPFDAAADGIVRGEGCGLVVLKLLSEANRDGDRVHAVIRGSAVNSDGRSNGLMAPNPAAQEGLLRSACATADLDPGVLDYVEAHGTGTLLGDPIEARALGAVFGADRTVDRPLLLGSVKANLGHLEAAAGIAGIIKVVLAMRHGRLPATPHYHTPNPHIPFERARLEVVGHERPWPEYSGVARAGVSGFGFGGTNAHVVLESWPDPPESEREVPGPHTLFLSGSTESHLRRTAARLAERLRDRGHADTPITDIAHTLLRHRRQHARRGAVVGQDRARLAEGLDALAAGENAAGVVRGHGGWVGEPVWVFSGYGSQWPGMCRELLRDEPALAESLRRHDTEFDAVTGFSLYETLAAGSELDGLYRTQLGLFGTQLALAELWKSHGARPGAIIGHSMGEVAAAVAAGALDYGTGLRVMDTRTRLLAEMEVAGGGAMAVLEGAPDEIAELTDWFPGAVVAVHTSSRRCTVAGPADEIELLAAHFRRRDRVARVLDVAGAGHTSAVDPLLGRLREELADLAPATPEIPVYSTVEHESGVTPTFDADYWARNLRRPVLLDRAVREAVAEGFDTFVEIAPHPIVTAGVEESAVDAGAGDPLLVFGSRRDTDETATFRENLVRLHVNGRLPEPPGVPAGNIAELPLPVWEHQRYWISAGRANAAGGEHRLLGHHVELPDGRHAWQGEIGTGSLPWLGDHRVHDTGVLAGTGYLEMTLAAAARALDLQPERLLLDELGLHDMLVLAPELTVTTVVTPHEPEQYGTGGVTVEVHSRSANGGWRRHAVAEVIRATPETPAERDSAGWDPTASENGTEQVRLYPALRAAGQEYGPAFRPVRRAQAGDAGAVAELALPAEAGSCREFLVHPVIADGCLQTLVAAAIGTDGSAEVELFVPVELRDVRLFRHVPSRVRCHARLVTSPGEPEVTGSVFVTDEHERAVLRIGLVRARRMGATPVPRDPAEAGLRLCWEESDLPEPTRGGGDWLLFGAAPELAQRLRDRGRRVTSATPWPDGGLPRKLDEAEGFLEAAGAPAGVIVLIGEHDTLEARFSAARERLLRLAGLVRVLASHDGAPARLWLVSTSSADAELRALVRVLTFEHPGLRVSLLEGGGADAEALADELCAETAEDDVCRDGERRHVARLHSVRPDPPVAAPAVRPQSYLITGGLGGLGRTFARWLAERGAARVVLNGRRDPAPDVERDIERLRAGGTEVVVVTGDIGEAGTAERLVAAATDGGLTLCGVLHAAGTLDDGPFTESTEQGLERVWHAKVGGGLRLHEATLGSEPDWWVAFSSAAALLGSPGQAAYATANAALDDLVRWRRAQGLVGTSVQWGVWGEAGGASESFTGVLRPLSTATGTEAFEALLGAEQPVTGVAWLDGNRAGRMFPELSARPFFRHVVGEQPRAAVGTDPEQLRAATPEAALRTVTSTLTRLLGEIIGTAAADVDPDRPLTELGLDSLMAMRARNAVEREFGVGIAPAMLLRGCSTAELATRLITDLGIDPPGAQRVNPEPAAPRSIGARDATERWLAHLWREVLGLESVGVDQDFYRLGGDESLAEKVTTAVRERLGTEVPTLFGQPTIERMADLLRDSFELSGGPVRTLHTEGRATPLFLFHPAGGPTSVYQPLVERLGGEQPCYGMERLDRYETVPEKAAHYIELIREIQPEGPYRLGGWSFGGCLAFETARQLADRGEEVETLLLIDSILPLPAQGISDEELITRRFRRFVEHIEHTYGVSLPVPVDELDEFDEQEQLERIMAALAGEELGIGAGVLRHQYTSYVDARIAERYEPGRYEGPVVLYRAAEAESTTTTLDPRYLRADDSLGWEEYATDLEVVRVPGDHLSMIDPPHVDVMADHLRRVLGIGDSSEVRE</sequence>
<evidence type="ECO:0000313" key="8">
    <source>
        <dbReference type="EMBL" id="SDK11661.1"/>
    </source>
</evidence>
<dbReference type="GO" id="GO:0031177">
    <property type="term" value="F:phosphopantetheine binding"/>
    <property type="evidence" value="ECO:0007669"/>
    <property type="project" value="InterPro"/>
</dbReference>
<dbReference type="InterPro" id="IPR016036">
    <property type="entry name" value="Malonyl_transacylase_ACP-bd"/>
</dbReference>
<dbReference type="SUPFAM" id="SSF47336">
    <property type="entry name" value="ACP-like"/>
    <property type="match status" value="3"/>
</dbReference>
<dbReference type="InterPro" id="IPR049551">
    <property type="entry name" value="PKS_DH_C"/>
</dbReference>
<evidence type="ECO:0000256" key="1">
    <source>
        <dbReference type="ARBA" id="ARBA00022450"/>
    </source>
</evidence>
<dbReference type="Proteomes" id="UP000199213">
    <property type="component" value="Unassembled WGS sequence"/>
</dbReference>
<dbReference type="SUPFAM" id="SSF51735">
    <property type="entry name" value="NAD(P)-binding Rossmann-fold domains"/>
    <property type="match status" value="2"/>
</dbReference>
<keyword evidence="2" id="KW-0597">Phosphoprotein</keyword>